<dbReference type="AlphaFoldDB" id="A0A494XW00"/>
<dbReference type="PANTHER" id="PTHR30509">
    <property type="entry name" value="P-HYDROXYBENZOIC ACID EFFLUX PUMP SUBUNIT-RELATED"/>
    <property type="match status" value="1"/>
</dbReference>
<feature type="transmembrane region" description="Helical" evidence="7">
    <location>
        <begin position="334"/>
        <end position="351"/>
    </location>
</feature>
<proteinExistence type="inferred from homology"/>
<keyword evidence="4 7" id="KW-1133">Transmembrane helix</keyword>
<keyword evidence="5 7" id="KW-0472">Membrane</keyword>
<protein>
    <recommendedName>
        <fullName evidence="8">Integral membrane bound transporter domain-containing protein</fullName>
    </recommendedName>
</protein>
<reference evidence="9 10" key="1">
    <citation type="submission" date="2018-10" db="EMBL/GenBank/DDBJ databases">
        <title>Paraburkholderia sp. 7MK8-2, isolated from soil.</title>
        <authorList>
            <person name="Gao Z.-H."/>
            <person name="Qiu L.-H."/>
        </authorList>
    </citation>
    <scope>NUCLEOTIDE SEQUENCE [LARGE SCALE GENOMIC DNA]</scope>
    <source>
        <strain evidence="9 10">7MK8-2</strain>
    </source>
</reference>
<comment type="subcellular location">
    <subcellularLocation>
        <location evidence="1">Cell membrane</location>
        <topology evidence="1">Multi-pass membrane protein</topology>
    </subcellularLocation>
</comment>
<comment type="similarity">
    <text evidence="6">Belongs to the YccS/YhfK family.</text>
</comment>
<dbReference type="GO" id="GO:0005886">
    <property type="term" value="C:plasma membrane"/>
    <property type="evidence" value="ECO:0007669"/>
    <property type="project" value="UniProtKB-SubCell"/>
</dbReference>
<evidence type="ECO:0000256" key="7">
    <source>
        <dbReference type="SAM" id="Phobius"/>
    </source>
</evidence>
<evidence type="ECO:0000256" key="4">
    <source>
        <dbReference type="ARBA" id="ARBA00022989"/>
    </source>
</evidence>
<feature type="domain" description="Integral membrane bound transporter" evidence="8">
    <location>
        <begin position="218"/>
        <end position="343"/>
    </location>
</feature>
<evidence type="ECO:0000256" key="6">
    <source>
        <dbReference type="ARBA" id="ARBA00043993"/>
    </source>
</evidence>
<gene>
    <name evidence="9" type="ORF">D7S89_01555</name>
</gene>
<organism evidence="9 10">
    <name type="scientific">Trinickia fusca</name>
    <dbReference type="NCBI Taxonomy" id="2419777"/>
    <lineage>
        <taxon>Bacteria</taxon>
        <taxon>Pseudomonadati</taxon>
        <taxon>Pseudomonadota</taxon>
        <taxon>Betaproteobacteria</taxon>
        <taxon>Burkholderiales</taxon>
        <taxon>Burkholderiaceae</taxon>
        <taxon>Trinickia</taxon>
    </lineage>
</organism>
<keyword evidence="2" id="KW-1003">Cell membrane</keyword>
<feature type="transmembrane region" description="Helical" evidence="7">
    <location>
        <begin position="150"/>
        <end position="171"/>
    </location>
</feature>
<evidence type="ECO:0000313" key="10">
    <source>
        <dbReference type="Proteomes" id="UP000280434"/>
    </source>
</evidence>
<dbReference type="EMBL" id="RBZV01000001">
    <property type="protein sequence ID" value="RKP52249.1"/>
    <property type="molecule type" value="Genomic_DNA"/>
</dbReference>
<name>A0A494XW00_9BURK</name>
<comment type="caution">
    <text evidence="9">The sequence shown here is derived from an EMBL/GenBank/DDBJ whole genome shotgun (WGS) entry which is preliminary data.</text>
</comment>
<evidence type="ECO:0000256" key="1">
    <source>
        <dbReference type="ARBA" id="ARBA00004651"/>
    </source>
</evidence>
<evidence type="ECO:0000259" key="8">
    <source>
        <dbReference type="Pfam" id="PF13515"/>
    </source>
</evidence>
<dbReference type="PANTHER" id="PTHR30509:SF9">
    <property type="entry name" value="MULTIDRUG RESISTANCE PROTEIN MDTO"/>
    <property type="match status" value="1"/>
</dbReference>
<keyword evidence="3 7" id="KW-0812">Transmembrane</keyword>
<sequence>MQPDARAPHLSHSPPVGAQLMRALAEATLTMLAAIATLLCALALDPAPAVGVLAVVLCVSLSRSQLDRDRRGRIEAAFVLPVVGVAASGVGFLLQHMPVAGAAVFTTGMFVSIWLRRFGPMARRAGALVGLPFVALLIVPHIAPREHPNALWAACLPILVALLALLWVTVFHAIGRRLDMLPAGGGRMPVLVSQQTSSLRPIPSTRMAIQMATALALSFAVGHVFFPAHGSWVVLTAFIVNSGSRGRLDVAYKSVLRLVGAAAGTLLALTIGLHAGTHHAAMAVAILVALFVGIWLRPFGYVWWALCVTVVFALLQGFAGLPLSALLWPRLESIAIGAVIGVAAAWFVLPVRSRLVLRRRVADALATLAAALDPATPVAADEFLAALTALEQVAPAFRASRRVLRHVMPMQPADWIDTLLACRGPAQRLIERRFTSPEVRRAVGAARKALGEPPALLAALRNVEAALGRAQAQMNATARGAASPELDT</sequence>
<accession>A0A494XW00</accession>
<feature type="transmembrane region" description="Helical" evidence="7">
    <location>
        <begin position="255"/>
        <end position="273"/>
    </location>
</feature>
<feature type="transmembrane region" description="Helical" evidence="7">
    <location>
        <begin position="29"/>
        <end position="62"/>
    </location>
</feature>
<evidence type="ECO:0000256" key="3">
    <source>
        <dbReference type="ARBA" id="ARBA00022692"/>
    </source>
</evidence>
<dbReference type="Pfam" id="PF13515">
    <property type="entry name" value="FUSC_2"/>
    <property type="match status" value="1"/>
</dbReference>
<feature type="transmembrane region" description="Helical" evidence="7">
    <location>
        <begin position="74"/>
        <end position="93"/>
    </location>
</feature>
<dbReference type="InterPro" id="IPR049453">
    <property type="entry name" value="Memb_transporter_dom"/>
</dbReference>
<feature type="transmembrane region" description="Helical" evidence="7">
    <location>
        <begin position="303"/>
        <end position="328"/>
    </location>
</feature>
<evidence type="ECO:0000256" key="2">
    <source>
        <dbReference type="ARBA" id="ARBA00022475"/>
    </source>
</evidence>
<feature type="transmembrane region" description="Helical" evidence="7">
    <location>
        <begin position="127"/>
        <end position="144"/>
    </location>
</feature>
<keyword evidence="10" id="KW-1185">Reference proteome</keyword>
<feature type="transmembrane region" description="Helical" evidence="7">
    <location>
        <begin position="279"/>
        <end position="296"/>
    </location>
</feature>
<dbReference type="Proteomes" id="UP000280434">
    <property type="component" value="Unassembled WGS sequence"/>
</dbReference>
<evidence type="ECO:0000256" key="5">
    <source>
        <dbReference type="ARBA" id="ARBA00023136"/>
    </source>
</evidence>
<dbReference type="OrthoDB" id="3214226at2"/>
<evidence type="ECO:0000313" key="9">
    <source>
        <dbReference type="EMBL" id="RKP52249.1"/>
    </source>
</evidence>